<proteinExistence type="predicted"/>
<dbReference type="AlphaFoldDB" id="A0AA88KWZ8"/>
<feature type="transmembrane region" description="Helical" evidence="1">
    <location>
        <begin position="139"/>
        <end position="158"/>
    </location>
</feature>
<protein>
    <recommendedName>
        <fullName evidence="4">Brain protein I3</fullName>
    </recommendedName>
</protein>
<sequence length="170" mass="19148">KLQWNYHKVTFTSDKIIKTEVNRGSAYELHLQNLPPARLVHREKSNGSRDSRFAICGNGVMRIQLDNASRRNSDKSVISVTDPRHFHPSGVSSSSHSHTSSPSHVTFQGFPDLIADTELAFPTNECKHEGTVTRWKPEALFLLLIPFIGLCICLNLGIDHCKRCGKRLEK</sequence>
<name>A0AA88KWZ8_ARTSF</name>
<keyword evidence="1" id="KW-1133">Transmembrane helix</keyword>
<evidence type="ECO:0000313" key="3">
    <source>
        <dbReference type="Proteomes" id="UP001187531"/>
    </source>
</evidence>
<feature type="non-terminal residue" evidence="2">
    <location>
        <position position="1"/>
    </location>
</feature>
<organism evidence="2 3">
    <name type="scientific">Artemia franciscana</name>
    <name type="common">Brine shrimp</name>
    <name type="synonym">Artemia sanfranciscana</name>
    <dbReference type="NCBI Taxonomy" id="6661"/>
    <lineage>
        <taxon>Eukaryota</taxon>
        <taxon>Metazoa</taxon>
        <taxon>Ecdysozoa</taxon>
        <taxon>Arthropoda</taxon>
        <taxon>Crustacea</taxon>
        <taxon>Branchiopoda</taxon>
        <taxon>Anostraca</taxon>
        <taxon>Artemiidae</taxon>
        <taxon>Artemia</taxon>
    </lineage>
</organism>
<gene>
    <name evidence="2" type="ORF">QYM36_011932</name>
</gene>
<keyword evidence="1" id="KW-0812">Transmembrane</keyword>
<keyword evidence="3" id="KW-1185">Reference proteome</keyword>
<dbReference type="EMBL" id="JAVRJZ010000016">
    <property type="protein sequence ID" value="KAK2710578.1"/>
    <property type="molecule type" value="Genomic_DNA"/>
</dbReference>
<keyword evidence="1" id="KW-0472">Membrane</keyword>
<comment type="caution">
    <text evidence="2">The sequence shown here is derived from an EMBL/GenBank/DDBJ whole genome shotgun (WGS) entry which is preliminary data.</text>
</comment>
<evidence type="ECO:0000313" key="2">
    <source>
        <dbReference type="EMBL" id="KAK2710578.1"/>
    </source>
</evidence>
<evidence type="ECO:0000256" key="1">
    <source>
        <dbReference type="SAM" id="Phobius"/>
    </source>
</evidence>
<evidence type="ECO:0008006" key="4">
    <source>
        <dbReference type="Google" id="ProtNLM"/>
    </source>
</evidence>
<accession>A0AA88KWZ8</accession>
<dbReference type="Proteomes" id="UP001187531">
    <property type="component" value="Unassembled WGS sequence"/>
</dbReference>
<reference evidence="2" key="1">
    <citation type="submission" date="2023-07" db="EMBL/GenBank/DDBJ databases">
        <title>Chromosome-level genome assembly of Artemia franciscana.</title>
        <authorList>
            <person name="Jo E."/>
        </authorList>
    </citation>
    <scope>NUCLEOTIDE SEQUENCE</scope>
    <source>
        <tissue evidence="2">Whole body</tissue>
    </source>
</reference>